<evidence type="ECO:0000313" key="3">
    <source>
        <dbReference type="Proteomes" id="UP000240988"/>
    </source>
</evidence>
<reference evidence="2 3" key="1">
    <citation type="submission" date="2017-01" db="EMBL/GenBank/DDBJ databases">
        <authorList>
            <consortium name="Urmite Genomes"/>
        </authorList>
    </citation>
    <scope>NUCLEOTIDE SEQUENCE [LARGE SCALE GENOMIC DNA]</scope>
    <source>
        <strain evidence="2 3">AB57</strain>
    </source>
</reference>
<sequence>MKTASAAASGSGIDSPRPSSAVTDGDRAANTLRMRASGSTAMTRVTLPTSVRVNSPVPAATSTATWQPGGTSQSTASGGACGRSTS</sequence>
<feature type="compositionally biased region" description="Low complexity" evidence="1">
    <location>
        <begin position="69"/>
        <end position="78"/>
    </location>
</feature>
<protein>
    <submittedName>
        <fullName evidence="2">Mycobacterium rhizamassiliense ORFan</fullName>
    </submittedName>
</protein>
<feature type="compositionally biased region" description="Polar residues" evidence="1">
    <location>
        <begin position="37"/>
        <end position="53"/>
    </location>
</feature>
<gene>
    <name evidence="2" type="ORF">MRAB57_4720</name>
</gene>
<dbReference type="EMBL" id="FUFA01000005">
    <property type="protein sequence ID" value="SPM36879.1"/>
    <property type="molecule type" value="Genomic_DNA"/>
</dbReference>
<dbReference type="AlphaFoldDB" id="A0A2U3NZD2"/>
<feature type="region of interest" description="Disordered" evidence="1">
    <location>
        <begin position="1"/>
        <end position="86"/>
    </location>
</feature>
<organism evidence="2 3">
    <name type="scientific">Mycobacterium rhizamassiliense</name>
    <dbReference type="NCBI Taxonomy" id="1841860"/>
    <lineage>
        <taxon>Bacteria</taxon>
        <taxon>Bacillati</taxon>
        <taxon>Actinomycetota</taxon>
        <taxon>Actinomycetes</taxon>
        <taxon>Mycobacteriales</taxon>
        <taxon>Mycobacteriaceae</taxon>
        <taxon>Mycobacterium</taxon>
    </lineage>
</organism>
<accession>A0A2U3NZD2</accession>
<keyword evidence="3" id="KW-1185">Reference proteome</keyword>
<proteinExistence type="predicted"/>
<evidence type="ECO:0000256" key="1">
    <source>
        <dbReference type="SAM" id="MobiDB-lite"/>
    </source>
</evidence>
<feature type="compositionally biased region" description="Low complexity" evidence="1">
    <location>
        <begin position="1"/>
        <end position="12"/>
    </location>
</feature>
<evidence type="ECO:0000313" key="2">
    <source>
        <dbReference type="EMBL" id="SPM36879.1"/>
    </source>
</evidence>
<dbReference type="Proteomes" id="UP000240988">
    <property type="component" value="Unassembled WGS sequence"/>
</dbReference>
<name>A0A2U3NZD2_9MYCO</name>